<name>A0AA86ITP4_9ENTR</name>
<organism evidence="1 2">
    <name type="scientific">Enterobacter kobei</name>
    <dbReference type="NCBI Taxonomy" id="208224"/>
    <lineage>
        <taxon>Bacteria</taxon>
        <taxon>Pseudomonadati</taxon>
        <taxon>Pseudomonadota</taxon>
        <taxon>Gammaproteobacteria</taxon>
        <taxon>Enterobacterales</taxon>
        <taxon>Enterobacteriaceae</taxon>
        <taxon>Enterobacter</taxon>
        <taxon>Enterobacter cloacae complex</taxon>
    </lineage>
</organism>
<proteinExistence type="predicted"/>
<evidence type="ECO:0000313" key="1">
    <source>
        <dbReference type="EMBL" id="BCU56628.1"/>
    </source>
</evidence>
<evidence type="ECO:0000313" key="2">
    <source>
        <dbReference type="Proteomes" id="UP000682928"/>
    </source>
</evidence>
<protein>
    <submittedName>
        <fullName evidence="1">Uncharacterized protein</fullName>
    </submittedName>
</protein>
<accession>A0AA86ITP4</accession>
<gene>
    <name evidence="1" type="ORF">ENKO_32220</name>
</gene>
<dbReference type="RefSeq" id="WP_176400563.1">
    <property type="nucleotide sequence ID" value="NZ_AP024590.1"/>
</dbReference>
<dbReference type="Proteomes" id="UP000682928">
    <property type="component" value="Chromosome"/>
</dbReference>
<dbReference type="AlphaFoldDB" id="A0AA86ITP4"/>
<sequence length="231" mass="25455">MVDNVIFAGNIVTDDVKEIANRIAHIIVSPSTVTGLINGALTVPLDFGYLAAGYFHTDSRFAHQAQRFRMAEAIHNDILNYEHITNAVEIIFKEFNQRLTIAQQDNIYRKSASNLAGRLIMAKLISIIGAAVLARVSFIGAKAGRNWIGRVTLLLLVGGMSERSIIESETLSIESPEIYALLRPHDYDLTYFLFKPAVKPFVDAIHAGNTRGQPFFNKIIGSVASILNANV</sequence>
<dbReference type="EMBL" id="AP024590">
    <property type="protein sequence ID" value="BCU56628.1"/>
    <property type="molecule type" value="Genomic_DNA"/>
</dbReference>
<reference evidence="1" key="1">
    <citation type="submission" date="2021-04" db="EMBL/GenBank/DDBJ databases">
        <title>Difference and commonality of drug resistance evolution in various bacteria. and drug sensitivity profiles.</title>
        <authorList>
            <person name="Maeda T."/>
            <person name="Shibai A."/>
            <person name="Kawada K."/>
            <person name="Kotani H."/>
            <person name="Tarusawa Y."/>
            <person name="Tanabe K."/>
            <person name="Furusawa C."/>
        </authorList>
    </citation>
    <scope>NUCLEOTIDE SEQUENCE</scope>
    <source>
        <strain evidence="1">JCM 8580</strain>
    </source>
</reference>